<reference evidence="6 7" key="1">
    <citation type="journal article" date="2019" name="Gigascience">
        <title>Whole-genome sequence of the oriental lung fluke Paragonimus westermani.</title>
        <authorList>
            <person name="Oey H."/>
            <person name="Zakrzewski M."/>
            <person name="Narain K."/>
            <person name="Devi K.R."/>
            <person name="Agatsuma T."/>
            <person name="Nawaratna S."/>
            <person name="Gobert G.N."/>
            <person name="Jones M.K."/>
            <person name="Ragan M.A."/>
            <person name="McManus D.P."/>
            <person name="Krause L."/>
        </authorList>
    </citation>
    <scope>NUCLEOTIDE SEQUENCE [LARGE SCALE GENOMIC DNA]</scope>
    <source>
        <strain evidence="6 7">IND2009</strain>
    </source>
</reference>
<evidence type="ECO:0000256" key="1">
    <source>
        <dbReference type="ARBA" id="ARBA00009275"/>
    </source>
</evidence>
<dbReference type="Gene3D" id="3.20.20.140">
    <property type="entry name" value="Metal-dependent hydrolases"/>
    <property type="match status" value="1"/>
</dbReference>
<dbReference type="EMBL" id="QNGE01000310">
    <property type="protein sequence ID" value="KAA3680966.1"/>
    <property type="molecule type" value="Genomic_DNA"/>
</dbReference>
<evidence type="ECO:0000256" key="2">
    <source>
        <dbReference type="ARBA" id="ARBA00022723"/>
    </source>
</evidence>
<feature type="binding site" evidence="5">
    <location>
        <position position="5"/>
    </location>
    <ligand>
        <name>a divalent metal cation</name>
        <dbReference type="ChEBI" id="CHEBI:60240"/>
        <label>1</label>
    </ligand>
</feature>
<dbReference type="CDD" id="cd01310">
    <property type="entry name" value="TatD_DNAse"/>
    <property type="match status" value="1"/>
</dbReference>
<evidence type="ECO:0000313" key="6">
    <source>
        <dbReference type="EMBL" id="KAA3680966.1"/>
    </source>
</evidence>
<comment type="function">
    <text evidence="4">Exhibits 3'-exonuclease activities and apurinic/apyrimidinic (AP) endonuclease (in vitro). Show preferential AP endonuclease activity on double-stranded DNA substrates and 3'- exonuclease activity on single-stranded DNA.</text>
</comment>
<evidence type="ECO:0000313" key="7">
    <source>
        <dbReference type="Proteomes" id="UP000324629"/>
    </source>
</evidence>
<dbReference type="Pfam" id="PF01026">
    <property type="entry name" value="TatD_DNase"/>
    <property type="match status" value="1"/>
</dbReference>
<sequence length="284" mass="31476">MIDTHCHLSHEAFENDIDEVIVRAVATGVRAALVLTEERADIPLVLELKARYPEWINVGFGIHPLQVRKDGSHLSRSVTMKVSEPAFGPFGLEFLQDMDGVRDIIVKNAEQLVAIGEVGLDFTPAICPSLDSHEIQRSVFTSQIRLARELNLPLNVHSRSASKPTIELLKTEGATRVQMHAFDGRPSQAMVGVAAGYFFSIPPCVYRSKQKQELVKAVPLTNLLLETDSPVLGVSAEQRNEPAEVIKSCEYIAQAKGVDVLTVRQITTENALKLYPNMILKQYH</sequence>
<dbReference type="InterPro" id="IPR032466">
    <property type="entry name" value="Metal_Hydrolase"/>
</dbReference>
<comment type="caution">
    <text evidence="6">The sequence shown here is derived from an EMBL/GenBank/DDBJ whole genome shotgun (WGS) entry which is preliminary data.</text>
</comment>
<dbReference type="PROSITE" id="PS01091">
    <property type="entry name" value="TATD_3"/>
    <property type="match status" value="1"/>
</dbReference>
<dbReference type="Proteomes" id="UP000324629">
    <property type="component" value="Unassembled WGS sequence"/>
</dbReference>
<protein>
    <submittedName>
        <fullName evidence="6">TatD DNase family protein</fullName>
    </submittedName>
</protein>
<dbReference type="InterPro" id="IPR018228">
    <property type="entry name" value="DNase_TatD-rel_CS"/>
</dbReference>
<feature type="binding site" evidence="5">
    <location>
        <position position="228"/>
    </location>
    <ligand>
        <name>a divalent metal cation</name>
        <dbReference type="ChEBI" id="CHEBI:60240"/>
        <label>1</label>
    </ligand>
</feature>
<feature type="binding site" evidence="5">
    <location>
        <position position="157"/>
    </location>
    <ligand>
        <name>a divalent metal cation</name>
        <dbReference type="ChEBI" id="CHEBI:60240"/>
        <label>2</label>
    </ligand>
</feature>
<organism evidence="6 7">
    <name type="scientific">Paragonimus westermani</name>
    <dbReference type="NCBI Taxonomy" id="34504"/>
    <lineage>
        <taxon>Eukaryota</taxon>
        <taxon>Metazoa</taxon>
        <taxon>Spiralia</taxon>
        <taxon>Lophotrochozoa</taxon>
        <taxon>Platyhelminthes</taxon>
        <taxon>Trematoda</taxon>
        <taxon>Digenea</taxon>
        <taxon>Plagiorchiida</taxon>
        <taxon>Troglotremata</taxon>
        <taxon>Troglotrematidae</taxon>
        <taxon>Paragonimus</taxon>
    </lineage>
</organism>
<evidence type="ECO:0000256" key="5">
    <source>
        <dbReference type="PIRSR" id="PIRSR005902-1"/>
    </source>
</evidence>
<dbReference type="SUPFAM" id="SSF51556">
    <property type="entry name" value="Metallo-dependent hydrolases"/>
    <property type="match status" value="1"/>
</dbReference>
<evidence type="ECO:0000256" key="3">
    <source>
        <dbReference type="ARBA" id="ARBA00022801"/>
    </source>
</evidence>
<dbReference type="GO" id="GO:0016788">
    <property type="term" value="F:hydrolase activity, acting on ester bonds"/>
    <property type="evidence" value="ECO:0007669"/>
    <property type="project" value="InterPro"/>
</dbReference>
<comment type="similarity">
    <text evidence="1">Belongs to the metallo-dependent hydrolases superfamily. TatD-type hydrolase family.</text>
</comment>
<feature type="binding site" evidence="5">
    <location>
        <position position="117"/>
    </location>
    <ligand>
        <name>a divalent metal cation</name>
        <dbReference type="ChEBI" id="CHEBI:60240"/>
        <label>1</label>
    </ligand>
</feature>
<dbReference type="PANTHER" id="PTHR46317:SF1">
    <property type="entry name" value="HYDROLASE, TATD FAMILY"/>
    <property type="match status" value="1"/>
</dbReference>
<dbReference type="AlphaFoldDB" id="A0A5J4NZA7"/>
<dbReference type="PIRSF" id="PIRSF005902">
    <property type="entry name" value="DNase_TatD"/>
    <property type="match status" value="1"/>
</dbReference>
<accession>A0A5J4NZA7</accession>
<feature type="binding site" evidence="5">
    <location>
        <position position="180"/>
    </location>
    <ligand>
        <name>a divalent metal cation</name>
        <dbReference type="ChEBI" id="CHEBI:60240"/>
        <label>2</label>
    </ligand>
</feature>
<keyword evidence="3" id="KW-0378">Hydrolase</keyword>
<dbReference type="InterPro" id="IPR001130">
    <property type="entry name" value="TatD-like"/>
</dbReference>
<dbReference type="GO" id="GO:0046872">
    <property type="term" value="F:metal ion binding"/>
    <property type="evidence" value="ECO:0007669"/>
    <property type="project" value="UniProtKB-KW"/>
</dbReference>
<feature type="binding site" evidence="5">
    <location>
        <position position="7"/>
    </location>
    <ligand>
        <name>a divalent metal cation</name>
        <dbReference type="ChEBI" id="CHEBI:60240"/>
        <label>1</label>
    </ligand>
</feature>
<name>A0A5J4NZA7_9TREM</name>
<gene>
    <name evidence="6" type="ORF">DEA37_0008419</name>
</gene>
<keyword evidence="7" id="KW-1185">Reference proteome</keyword>
<proteinExistence type="inferred from homology"/>
<evidence type="ECO:0000256" key="4">
    <source>
        <dbReference type="ARBA" id="ARBA00093287"/>
    </source>
</evidence>
<dbReference type="PANTHER" id="PTHR46317">
    <property type="entry name" value="HYDROLASE OF PHP SUPERFAMILY-RELATED PROTEIN"/>
    <property type="match status" value="1"/>
</dbReference>
<keyword evidence="2 5" id="KW-0479">Metal-binding</keyword>